<feature type="transmembrane region" description="Helical" evidence="1">
    <location>
        <begin position="62"/>
        <end position="83"/>
    </location>
</feature>
<dbReference type="EMBL" id="CAJVCH010185145">
    <property type="protein sequence ID" value="CAG7729847.1"/>
    <property type="molecule type" value="Genomic_DNA"/>
</dbReference>
<comment type="caution">
    <text evidence="2">The sequence shown here is derived from an EMBL/GenBank/DDBJ whole genome shotgun (WGS) entry which is preliminary data.</text>
</comment>
<keyword evidence="1" id="KW-0812">Transmembrane</keyword>
<keyword evidence="1" id="KW-1133">Transmembrane helix</keyword>
<evidence type="ECO:0000313" key="3">
    <source>
        <dbReference type="Proteomes" id="UP000708208"/>
    </source>
</evidence>
<gene>
    <name evidence="2" type="ORF">AFUS01_LOCUS18538</name>
</gene>
<accession>A0A8J2K5T1</accession>
<reference evidence="2" key="1">
    <citation type="submission" date="2021-06" db="EMBL/GenBank/DDBJ databases">
        <authorList>
            <person name="Hodson N. C."/>
            <person name="Mongue J. A."/>
            <person name="Jaron S. K."/>
        </authorList>
    </citation>
    <scope>NUCLEOTIDE SEQUENCE</scope>
</reference>
<keyword evidence="3" id="KW-1185">Reference proteome</keyword>
<evidence type="ECO:0000256" key="1">
    <source>
        <dbReference type="SAM" id="Phobius"/>
    </source>
</evidence>
<organism evidence="2 3">
    <name type="scientific">Allacma fusca</name>
    <dbReference type="NCBI Taxonomy" id="39272"/>
    <lineage>
        <taxon>Eukaryota</taxon>
        <taxon>Metazoa</taxon>
        <taxon>Ecdysozoa</taxon>
        <taxon>Arthropoda</taxon>
        <taxon>Hexapoda</taxon>
        <taxon>Collembola</taxon>
        <taxon>Symphypleona</taxon>
        <taxon>Sminthuridae</taxon>
        <taxon>Allacma</taxon>
    </lineage>
</organism>
<proteinExistence type="predicted"/>
<name>A0A8J2K5T1_9HEXA</name>
<evidence type="ECO:0000313" key="2">
    <source>
        <dbReference type="EMBL" id="CAG7729847.1"/>
    </source>
</evidence>
<keyword evidence="1" id="KW-0472">Membrane</keyword>
<protein>
    <submittedName>
        <fullName evidence="2">Uncharacterized protein</fullName>
    </submittedName>
</protein>
<feature type="non-terminal residue" evidence="2">
    <location>
        <position position="115"/>
    </location>
</feature>
<dbReference type="Proteomes" id="UP000708208">
    <property type="component" value="Unassembled WGS sequence"/>
</dbReference>
<dbReference type="AlphaFoldDB" id="A0A8J2K5T1"/>
<sequence>MDPESGPPIRCDSTLSVIRIQPATRSTRGNFGVVTPKFSDPEIEELYQLHSTNRKRTELFRCFLYAVLFYCIAQIIVHSLWVAHKHHGNPYRYNHGRSTVPTYYTPDHSSILEPH</sequence>